<dbReference type="Pfam" id="PF04909">
    <property type="entry name" value="Amidohydro_2"/>
    <property type="match status" value="1"/>
</dbReference>
<dbReference type="GO" id="GO:0016787">
    <property type="term" value="F:hydrolase activity"/>
    <property type="evidence" value="ECO:0007669"/>
    <property type="project" value="InterPro"/>
</dbReference>
<dbReference type="PATRIC" id="fig|1121022.4.peg.1482"/>
<feature type="domain" description="Amidohydrolase-related" evidence="2">
    <location>
        <begin position="156"/>
        <end position="356"/>
    </location>
</feature>
<organism evidence="3 4">
    <name type="scientific">Asticcacaulis benevestitus DSM 16100 = ATCC BAA-896</name>
    <dbReference type="NCBI Taxonomy" id="1121022"/>
    <lineage>
        <taxon>Bacteria</taxon>
        <taxon>Pseudomonadati</taxon>
        <taxon>Pseudomonadota</taxon>
        <taxon>Alphaproteobacteria</taxon>
        <taxon>Caulobacterales</taxon>
        <taxon>Caulobacteraceae</taxon>
        <taxon>Asticcacaulis</taxon>
    </lineage>
</organism>
<keyword evidence="4" id="KW-1185">Reference proteome</keyword>
<evidence type="ECO:0000313" key="3">
    <source>
        <dbReference type="EMBL" id="ESQ92637.1"/>
    </source>
</evidence>
<sequence>MIRKRRLLISLLTTSALMATGACATEASYSVADFAAVKKFDAHVHVNVTDPAFVDQARADGFEILSINVDYPAFPSIEDQAAAAHKFHTADPKHFHYATTFTMKGFTGADWVKTTNAHLDSEFKQGAVAVKIWKNIGMIERDADSKLIFLDDPRFDPVIAHIIAAKKPLIAHQAEPKNCWLPMDQMTTNNDREYFSHHPEYYMYLHPEMPTYEFLMAARDRFVTRHPDLAFVGAHVGSLEWSVDEAAKFLDAHPNANIELAARMTQIQYQSVRDYDKVRTFFITYQDRIMYGTDLTLNPGEDTVAFKTTAHAYWLGDWTYLATPETQHVDDIDADPKGLALPKSVIDKIYYANARREFIRK</sequence>
<accession>V4PFC1</accession>
<dbReference type="STRING" id="1121022.GCA_000376105_02871"/>
<evidence type="ECO:0000256" key="1">
    <source>
        <dbReference type="SAM" id="SignalP"/>
    </source>
</evidence>
<proteinExistence type="predicted"/>
<comment type="caution">
    <text evidence="3">The sequence shown here is derived from an EMBL/GenBank/DDBJ whole genome shotgun (WGS) entry which is preliminary data.</text>
</comment>
<feature type="signal peptide" evidence="1">
    <location>
        <begin position="1"/>
        <end position="24"/>
    </location>
</feature>
<evidence type="ECO:0000259" key="2">
    <source>
        <dbReference type="Pfam" id="PF04909"/>
    </source>
</evidence>
<dbReference type="EMBL" id="AWGB01000011">
    <property type="protein sequence ID" value="ESQ92637.1"/>
    <property type="molecule type" value="Genomic_DNA"/>
</dbReference>
<dbReference type="OrthoDB" id="1407586at2"/>
<name>V4PFC1_9CAUL</name>
<dbReference type="AlphaFoldDB" id="V4PFC1"/>
<dbReference type="Gene3D" id="3.20.20.140">
    <property type="entry name" value="Metal-dependent hydrolases"/>
    <property type="match status" value="1"/>
</dbReference>
<evidence type="ECO:0000313" key="4">
    <source>
        <dbReference type="Proteomes" id="UP000017837"/>
    </source>
</evidence>
<dbReference type="SUPFAM" id="SSF51556">
    <property type="entry name" value="Metallo-dependent hydrolases"/>
    <property type="match status" value="1"/>
</dbReference>
<dbReference type="InterPro" id="IPR032466">
    <property type="entry name" value="Metal_Hydrolase"/>
</dbReference>
<dbReference type="RefSeq" id="WP_018082538.1">
    <property type="nucleotide sequence ID" value="NZ_AQWM01000015.1"/>
</dbReference>
<reference evidence="3 4" key="1">
    <citation type="journal article" date="2014" name="Nature">
        <title>Sequential evolution of bacterial morphology by co-option of a developmental regulator.</title>
        <authorList>
            <person name="Jiang C."/>
            <person name="Brown P.J."/>
            <person name="Ducret A."/>
            <person name="Brun Y.V."/>
        </authorList>
    </citation>
    <scope>NUCLEOTIDE SEQUENCE [LARGE SCALE GENOMIC DNA]</scope>
    <source>
        <strain evidence="3 4">DSM 16100</strain>
    </source>
</reference>
<dbReference type="Proteomes" id="UP000017837">
    <property type="component" value="Unassembled WGS sequence"/>
</dbReference>
<feature type="chain" id="PRO_5004724899" description="Amidohydrolase-related domain-containing protein" evidence="1">
    <location>
        <begin position="25"/>
        <end position="361"/>
    </location>
</feature>
<gene>
    <name evidence="3" type="ORF">ABENE_07405</name>
</gene>
<protein>
    <recommendedName>
        <fullName evidence="2">Amidohydrolase-related domain-containing protein</fullName>
    </recommendedName>
</protein>
<dbReference type="InterPro" id="IPR006680">
    <property type="entry name" value="Amidohydro-rel"/>
</dbReference>
<keyword evidence="1" id="KW-0732">Signal</keyword>
<dbReference type="eggNOG" id="COG2159">
    <property type="taxonomic scope" value="Bacteria"/>
</dbReference>
<dbReference type="PROSITE" id="PS51257">
    <property type="entry name" value="PROKAR_LIPOPROTEIN"/>
    <property type="match status" value="1"/>
</dbReference>